<comment type="function">
    <text evidence="3">Required for maturation of 30S ribosomal subunits.</text>
</comment>
<comment type="similarity">
    <text evidence="3">Belongs to the RimP family.</text>
</comment>
<dbReference type="EMBL" id="BAABGL010000036">
    <property type="protein sequence ID" value="GAA4395600.1"/>
    <property type="molecule type" value="Genomic_DNA"/>
</dbReference>
<dbReference type="SUPFAM" id="SSF75420">
    <property type="entry name" value="YhbC-like, N-terminal domain"/>
    <property type="match status" value="1"/>
</dbReference>
<dbReference type="InterPro" id="IPR036847">
    <property type="entry name" value="RimP_C_sf"/>
</dbReference>
<comment type="subcellular location">
    <subcellularLocation>
        <location evidence="3">Cytoplasm</location>
    </subcellularLocation>
</comment>
<dbReference type="Pfam" id="PF17384">
    <property type="entry name" value="DUF150_C"/>
    <property type="match status" value="1"/>
</dbReference>
<evidence type="ECO:0000259" key="5">
    <source>
        <dbReference type="Pfam" id="PF17384"/>
    </source>
</evidence>
<dbReference type="HAMAP" id="MF_01077">
    <property type="entry name" value="RimP"/>
    <property type="match status" value="1"/>
</dbReference>
<dbReference type="PANTHER" id="PTHR33867">
    <property type="entry name" value="RIBOSOME MATURATION FACTOR RIMP"/>
    <property type="match status" value="1"/>
</dbReference>
<sequence>MAQDQQTVIDRITAPLAAAGLVVEEVKAVAAGRHRTLTVMIDLPEDTADPVSLEHIALATRIVSEEIDELPLFNDHPYDLQVTSPGASRPLSEARHFRRVRGRAIDVRTAARTLRGELAEVDDAAVTVREEKTGETVVLGLDEIEHAEVVLRFR</sequence>
<keyword evidence="7" id="KW-1185">Reference proteome</keyword>
<dbReference type="InterPro" id="IPR028998">
    <property type="entry name" value="RimP_C"/>
</dbReference>
<evidence type="ECO:0000313" key="6">
    <source>
        <dbReference type="EMBL" id="GAA4395600.1"/>
    </source>
</evidence>
<dbReference type="RefSeq" id="WP_345032654.1">
    <property type="nucleotide sequence ID" value="NZ_BAABGL010000036.1"/>
</dbReference>
<evidence type="ECO:0000259" key="4">
    <source>
        <dbReference type="Pfam" id="PF02576"/>
    </source>
</evidence>
<dbReference type="InterPro" id="IPR003728">
    <property type="entry name" value="Ribosome_maturation_RimP"/>
</dbReference>
<feature type="domain" description="Ribosome maturation factor RimP C-terminal" evidence="5">
    <location>
        <begin position="91"/>
        <end position="153"/>
    </location>
</feature>
<keyword evidence="1 3" id="KW-0963">Cytoplasm</keyword>
<reference evidence="7" key="1">
    <citation type="journal article" date="2019" name="Int. J. Syst. Evol. Microbiol.">
        <title>The Global Catalogue of Microorganisms (GCM) 10K type strain sequencing project: providing services to taxonomists for standard genome sequencing and annotation.</title>
        <authorList>
            <consortium name="The Broad Institute Genomics Platform"/>
            <consortium name="The Broad Institute Genome Sequencing Center for Infectious Disease"/>
            <person name="Wu L."/>
            <person name="Ma J."/>
        </authorList>
    </citation>
    <scope>NUCLEOTIDE SEQUENCE [LARGE SCALE GENOMIC DNA]</scope>
    <source>
        <strain evidence="7">JCM 17808</strain>
    </source>
</reference>
<name>A0ABP8JSY2_9MICO</name>
<accession>A0ABP8JSY2</accession>
<dbReference type="InterPro" id="IPR035956">
    <property type="entry name" value="RimP_N_sf"/>
</dbReference>
<dbReference type="Gene3D" id="3.30.300.70">
    <property type="entry name" value="RimP-like superfamily, N-terminal"/>
    <property type="match status" value="1"/>
</dbReference>
<dbReference type="CDD" id="cd01734">
    <property type="entry name" value="YlxS_C"/>
    <property type="match status" value="1"/>
</dbReference>
<evidence type="ECO:0000313" key="7">
    <source>
        <dbReference type="Proteomes" id="UP001500642"/>
    </source>
</evidence>
<keyword evidence="2 3" id="KW-0690">Ribosome biogenesis</keyword>
<gene>
    <name evidence="3" type="primary">rimP</name>
    <name evidence="6" type="ORF">GCM10023167_26060</name>
</gene>
<dbReference type="SUPFAM" id="SSF74942">
    <property type="entry name" value="YhbC-like, C-terminal domain"/>
    <property type="match status" value="1"/>
</dbReference>
<evidence type="ECO:0000256" key="3">
    <source>
        <dbReference type="HAMAP-Rule" id="MF_01077"/>
    </source>
</evidence>
<dbReference type="PANTHER" id="PTHR33867:SF1">
    <property type="entry name" value="RIBOSOME MATURATION FACTOR RIMP"/>
    <property type="match status" value="1"/>
</dbReference>
<dbReference type="Pfam" id="PF02576">
    <property type="entry name" value="RimP_N"/>
    <property type="match status" value="1"/>
</dbReference>
<evidence type="ECO:0000256" key="2">
    <source>
        <dbReference type="ARBA" id="ARBA00022517"/>
    </source>
</evidence>
<proteinExistence type="inferred from homology"/>
<dbReference type="Proteomes" id="UP001500642">
    <property type="component" value="Unassembled WGS sequence"/>
</dbReference>
<organism evidence="6 7">
    <name type="scientific">Brevibacterium pityocampae</name>
    <dbReference type="NCBI Taxonomy" id="506594"/>
    <lineage>
        <taxon>Bacteria</taxon>
        <taxon>Bacillati</taxon>
        <taxon>Actinomycetota</taxon>
        <taxon>Actinomycetes</taxon>
        <taxon>Micrococcales</taxon>
        <taxon>Brevibacteriaceae</taxon>
        <taxon>Brevibacterium</taxon>
    </lineage>
</organism>
<comment type="caution">
    <text evidence="6">The sequence shown here is derived from an EMBL/GenBank/DDBJ whole genome shotgun (WGS) entry which is preliminary data.</text>
</comment>
<evidence type="ECO:0000256" key="1">
    <source>
        <dbReference type="ARBA" id="ARBA00022490"/>
    </source>
</evidence>
<dbReference type="InterPro" id="IPR028989">
    <property type="entry name" value="RimP_N"/>
</dbReference>
<protein>
    <recommendedName>
        <fullName evidence="3">Ribosome maturation factor RimP</fullName>
    </recommendedName>
</protein>
<feature type="domain" description="Ribosome maturation factor RimP N-terminal" evidence="4">
    <location>
        <begin position="15"/>
        <end position="87"/>
    </location>
</feature>